<reference evidence="3" key="1">
    <citation type="journal article" date="2022" name="bioRxiv">
        <title>Sequencing and chromosome-scale assembly of the giantPleurodeles waltlgenome.</title>
        <authorList>
            <person name="Brown T."/>
            <person name="Elewa A."/>
            <person name="Iarovenko S."/>
            <person name="Subramanian E."/>
            <person name="Araus A.J."/>
            <person name="Petzold A."/>
            <person name="Susuki M."/>
            <person name="Suzuki K.-i.T."/>
            <person name="Hayashi T."/>
            <person name="Toyoda A."/>
            <person name="Oliveira C."/>
            <person name="Osipova E."/>
            <person name="Leigh N.D."/>
            <person name="Simon A."/>
            <person name="Yun M.H."/>
        </authorList>
    </citation>
    <scope>NUCLEOTIDE SEQUENCE</scope>
    <source>
        <strain evidence="3">20211129_DDA</strain>
        <tissue evidence="3">Liver</tissue>
    </source>
</reference>
<gene>
    <name evidence="3" type="ORF">NDU88_007254</name>
</gene>
<evidence type="ECO:0000256" key="2">
    <source>
        <dbReference type="SAM" id="Phobius"/>
    </source>
</evidence>
<evidence type="ECO:0000313" key="3">
    <source>
        <dbReference type="EMBL" id="KAJ1109897.1"/>
    </source>
</evidence>
<name>A0AAV7N3J6_PLEWA</name>
<organism evidence="3 4">
    <name type="scientific">Pleurodeles waltl</name>
    <name type="common">Iberian ribbed newt</name>
    <dbReference type="NCBI Taxonomy" id="8319"/>
    <lineage>
        <taxon>Eukaryota</taxon>
        <taxon>Metazoa</taxon>
        <taxon>Chordata</taxon>
        <taxon>Craniata</taxon>
        <taxon>Vertebrata</taxon>
        <taxon>Euteleostomi</taxon>
        <taxon>Amphibia</taxon>
        <taxon>Batrachia</taxon>
        <taxon>Caudata</taxon>
        <taxon>Salamandroidea</taxon>
        <taxon>Salamandridae</taxon>
        <taxon>Pleurodelinae</taxon>
        <taxon>Pleurodeles</taxon>
    </lineage>
</organism>
<keyword evidence="2" id="KW-0472">Membrane</keyword>
<keyword evidence="2" id="KW-0812">Transmembrane</keyword>
<evidence type="ECO:0000313" key="4">
    <source>
        <dbReference type="Proteomes" id="UP001066276"/>
    </source>
</evidence>
<dbReference type="EMBL" id="JANPWB010000013">
    <property type="protein sequence ID" value="KAJ1109897.1"/>
    <property type="molecule type" value="Genomic_DNA"/>
</dbReference>
<dbReference type="AlphaFoldDB" id="A0AAV7N3J6"/>
<feature type="region of interest" description="Disordered" evidence="1">
    <location>
        <begin position="1"/>
        <end position="65"/>
    </location>
</feature>
<evidence type="ECO:0000256" key="1">
    <source>
        <dbReference type="SAM" id="MobiDB-lite"/>
    </source>
</evidence>
<keyword evidence="2" id="KW-1133">Transmembrane helix</keyword>
<sequence>MRRKGASRRGLGHAPELGLPWPALTDCPTRPAGKRRAHPIPPLTIDRRTGTTPHGGTGLELEPDLGVACGAPTPPLLGVDAAHETWPGELMKIDTNKQGEKKAIIVAMAAWLTGGTLYFSPSPRWTMP</sequence>
<proteinExistence type="predicted"/>
<feature type="compositionally biased region" description="Basic residues" evidence="1">
    <location>
        <begin position="1"/>
        <end position="11"/>
    </location>
</feature>
<accession>A0AAV7N3J6</accession>
<dbReference type="Proteomes" id="UP001066276">
    <property type="component" value="Chromosome 9"/>
</dbReference>
<protein>
    <submittedName>
        <fullName evidence="3">Uncharacterized protein</fullName>
    </submittedName>
</protein>
<comment type="caution">
    <text evidence="3">The sequence shown here is derived from an EMBL/GenBank/DDBJ whole genome shotgun (WGS) entry which is preliminary data.</text>
</comment>
<keyword evidence="4" id="KW-1185">Reference proteome</keyword>
<feature type="transmembrane region" description="Helical" evidence="2">
    <location>
        <begin position="103"/>
        <end position="120"/>
    </location>
</feature>